<organism evidence="2 3">
    <name type="scientific">Fusarium fujikuroi</name>
    <name type="common">Bakanae and foot rot disease fungus</name>
    <name type="synonym">Gibberella fujikuroi</name>
    <dbReference type="NCBI Taxonomy" id="5127"/>
    <lineage>
        <taxon>Eukaryota</taxon>
        <taxon>Fungi</taxon>
        <taxon>Dikarya</taxon>
        <taxon>Ascomycota</taxon>
        <taxon>Pezizomycotina</taxon>
        <taxon>Sordariomycetes</taxon>
        <taxon>Hypocreomycetidae</taxon>
        <taxon>Hypocreales</taxon>
        <taxon>Nectriaceae</taxon>
        <taxon>Fusarium</taxon>
        <taxon>Fusarium fujikuroi species complex</taxon>
    </lineage>
</organism>
<feature type="chain" id="PRO_5040353303" description="Hydrophobin" evidence="1">
    <location>
        <begin position="22"/>
        <end position="87"/>
    </location>
</feature>
<evidence type="ECO:0000313" key="2">
    <source>
        <dbReference type="EMBL" id="VTT66487.1"/>
    </source>
</evidence>
<dbReference type="EMBL" id="CABFJX010000168">
    <property type="protein sequence ID" value="VTT66487.1"/>
    <property type="molecule type" value="Genomic_DNA"/>
</dbReference>
<gene>
    <name evidence="2" type="ORF">C2S_6468</name>
</gene>
<accession>A0A9Q9RKT1</accession>
<reference evidence="2" key="1">
    <citation type="submission" date="2019-05" db="EMBL/GenBank/DDBJ databases">
        <authorList>
            <person name="Piombo E."/>
        </authorList>
    </citation>
    <scope>NUCLEOTIDE SEQUENCE</scope>
    <source>
        <strain evidence="2">C2S</strain>
    </source>
</reference>
<sequence length="87" mass="9187">SPQTIKIKASIILALPAIAAAAATPQVKERQVPTVFDPECLLQITGISVCLPNLDVNSVVGIDEVALCPVRLLARILRCINVDGVTK</sequence>
<dbReference type="AlphaFoldDB" id="A0A9Q9RKT1"/>
<keyword evidence="1" id="KW-0732">Signal</keyword>
<evidence type="ECO:0000256" key="1">
    <source>
        <dbReference type="SAM" id="SignalP"/>
    </source>
</evidence>
<feature type="non-terminal residue" evidence="2">
    <location>
        <position position="1"/>
    </location>
</feature>
<feature type="signal peptide" evidence="1">
    <location>
        <begin position="1"/>
        <end position="21"/>
    </location>
</feature>
<proteinExistence type="predicted"/>
<dbReference type="Proteomes" id="UP000760494">
    <property type="component" value="Unassembled WGS sequence"/>
</dbReference>
<evidence type="ECO:0008006" key="4">
    <source>
        <dbReference type="Google" id="ProtNLM"/>
    </source>
</evidence>
<protein>
    <recommendedName>
        <fullName evidence="4">Hydrophobin</fullName>
    </recommendedName>
</protein>
<name>A0A9Q9RKT1_FUSFU</name>
<evidence type="ECO:0000313" key="3">
    <source>
        <dbReference type="Proteomes" id="UP000760494"/>
    </source>
</evidence>
<comment type="caution">
    <text evidence="2">The sequence shown here is derived from an EMBL/GenBank/DDBJ whole genome shotgun (WGS) entry which is preliminary data.</text>
</comment>